<gene>
    <name evidence="5" type="ORF">OU989_18015</name>
</gene>
<name>A0AAJ5RJH9_9BACI</name>
<organism evidence="5 6">
    <name type="scientific">Lysinibacillus irui</name>
    <dbReference type="NCBI Taxonomy" id="2998077"/>
    <lineage>
        <taxon>Bacteria</taxon>
        <taxon>Bacillati</taxon>
        <taxon>Bacillota</taxon>
        <taxon>Bacilli</taxon>
        <taxon>Bacillales</taxon>
        <taxon>Bacillaceae</taxon>
        <taxon>Lysinibacillus</taxon>
    </lineage>
</organism>
<evidence type="ECO:0000256" key="3">
    <source>
        <dbReference type="SAM" id="MobiDB-lite"/>
    </source>
</evidence>
<dbReference type="GO" id="GO:0000166">
    <property type="term" value="F:nucleotide binding"/>
    <property type="evidence" value="ECO:0007669"/>
    <property type="project" value="UniProtKB-KW"/>
</dbReference>
<feature type="region of interest" description="Disordered" evidence="3">
    <location>
        <begin position="649"/>
        <end position="683"/>
    </location>
</feature>
<keyword evidence="1 2" id="KW-0732">Signal</keyword>
<feature type="signal peptide" evidence="2">
    <location>
        <begin position="1"/>
        <end position="31"/>
    </location>
</feature>
<sequence length="745" mass="83030">MNQLKQVISILSMAVLILATGMVVTPTPVNAQEENKDIHITLLATSDIHGRTMPWDYAVDGPNLTGSLTQLYTIIKDIRHDNPNTILLENGDLIQDNSAELFNDQPQSPMMVAVNEMGYEAWTYGNHEFNFGLDVLDKVSSQFNGARLAGNVYKENGERYLPAYTIIEREGVKIGVIGMVTPLITEYEKGTNHLDGLVIKNPIEETKKAVKELEGKVDVMIGLMHMGLENENGVPGTGVKEMANAIPELAAIFAGHNHVLINKEDVNGVFITEPNKYGTHISRIDLTFTRQGEQLELKEKDASTIPVKKEDGTFVQSDKELEETLKPYHEFAREDANIEVAQLKGTNLVPKNEIKGIPTVHIQETPLSDFFHEVMLHYSKADVVAHQIDNDKASLDVGPIKKKDIAYNYQFAGGEVSVYEVTGKDLKDYMEWAVGYFNSTRDGDVTISFDKTRRSSKYSTNDYFGNVKYDIDLTEQPGNRIKNLRKLDGTPIKMEDNLKLGMNSYRMDFLVSKGQALEGRKFNMIWSSKEESAYGETGGTIRNLAIRYLKEEMNGVYEPVIQNNWKIIGVDTKSPARAAVVELINKDILAIPTTEDGKYTNIASINVKDVITKEEIKELATKANVDASQFAGVKTTGEFYQKLVKAMNNPKAEQGQDKPGEKPEDPSKPAPDKSKPVVTQPESPKGIVTAYHLNVRSKPSNSGKVIGTISKNTEIAILGEVQGWYKIAYQDKTGYVYSKYVKIKK</sequence>
<evidence type="ECO:0000256" key="2">
    <source>
        <dbReference type="RuleBase" id="RU362119"/>
    </source>
</evidence>
<dbReference type="Gene3D" id="3.60.21.10">
    <property type="match status" value="1"/>
</dbReference>
<dbReference type="InterPro" id="IPR029052">
    <property type="entry name" value="Metallo-depent_PP-like"/>
</dbReference>
<dbReference type="Pfam" id="PF00149">
    <property type="entry name" value="Metallophos"/>
    <property type="match status" value="1"/>
</dbReference>
<dbReference type="GO" id="GO:0016787">
    <property type="term" value="F:hydrolase activity"/>
    <property type="evidence" value="ECO:0007669"/>
    <property type="project" value="UniProtKB-KW"/>
</dbReference>
<dbReference type="SUPFAM" id="SSF55816">
    <property type="entry name" value="5'-nucleotidase (syn. UDP-sugar hydrolase), C-terminal domain"/>
    <property type="match status" value="1"/>
</dbReference>
<dbReference type="Pfam" id="PF08239">
    <property type="entry name" value="SH3_3"/>
    <property type="match status" value="1"/>
</dbReference>
<dbReference type="SMART" id="SM00287">
    <property type="entry name" value="SH3b"/>
    <property type="match status" value="1"/>
</dbReference>
<dbReference type="InterPro" id="IPR003646">
    <property type="entry name" value="SH3-like_bac-type"/>
</dbReference>
<evidence type="ECO:0000259" key="4">
    <source>
        <dbReference type="PROSITE" id="PS51781"/>
    </source>
</evidence>
<feature type="chain" id="PRO_5042316108" evidence="2">
    <location>
        <begin position="32"/>
        <end position="745"/>
    </location>
</feature>
<dbReference type="InterPro" id="IPR008334">
    <property type="entry name" value="5'-Nucleotdase_C"/>
</dbReference>
<dbReference type="GO" id="GO:0009166">
    <property type="term" value="P:nucleotide catabolic process"/>
    <property type="evidence" value="ECO:0007669"/>
    <property type="project" value="InterPro"/>
</dbReference>
<dbReference type="InterPro" id="IPR036907">
    <property type="entry name" value="5'-Nucleotdase_C_sf"/>
</dbReference>
<dbReference type="Pfam" id="PF02872">
    <property type="entry name" value="5_nucleotid_C"/>
    <property type="match status" value="1"/>
</dbReference>
<dbReference type="InterPro" id="IPR004843">
    <property type="entry name" value="Calcineurin-like_PHP"/>
</dbReference>
<proteinExistence type="inferred from homology"/>
<keyword evidence="2" id="KW-0547">Nucleotide-binding</keyword>
<evidence type="ECO:0000256" key="1">
    <source>
        <dbReference type="ARBA" id="ARBA00022729"/>
    </source>
</evidence>
<feature type="compositionally biased region" description="Basic and acidic residues" evidence="3">
    <location>
        <begin position="654"/>
        <end position="675"/>
    </location>
</feature>
<dbReference type="SUPFAM" id="SSF56300">
    <property type="entry name" value="Metallo-dependent phosphatases"/>
    <property type="match status" value="1"/>
</dbReference>
<evidence type="ECO:0000313" key="5">
    <source>
        <dbReference type="EMBL" id="WDV06135.1"/>
    </source>
</evidence>
<reference evidence="5" key="1">
    <citation type="submission" date="2022-11" db="EMBL/GenBank/DDBJ databases">
        <title>Lysinibacillus irui.</title>
        <authorList>
            <person name="Akintayo S.O."/>
        </authorList>
    </citation>
    <scope>NUCLEOTIDE SEQUENCE</scope>
    <source>
        <strain evidence="5">IRB4-01</strain>
    </source>
</reference>
<protein>
    <submittedName>
        <fullName evidence="5">5'-nucleotidase C-terminal domain-containing protein</fullName>
    </submittedName>
</protein>
<dbReference type="Gene3D" id="2.30.30.40">
    <property type="entry name" value="SH3 Domains"/>
    <property type="match status" value="1"/>
</dbReference>
<dbReference type="PANTHER" id="PTHR11575:SF6">
    <property type="entry name" value="2',3'-CYCLIC-NUCLEOTIDE 2'-PHOSPHODIESTERASE_3'-NUCLEOTIDASE"/>
    <property type="match status" value="1"/>
</dbReference>
<keyword evidence="2" id="KW-0378">Hydrolase</keyword>
<accession>A0AAJ5RJH9</accession>
<dbReference type="EMBL" id="CP113527">
    <property type="protein sequence ID" value="WDV06135.1"/>
    <property type="molecule type" value="Genomic_DNA"/>
</dbReference>
<dbReference type="PRINTS" id="PR01607">
    <property type="entry name" value="APYRASEFAMLY"/>
</dbReference>
<feature type="domain" description="SH3b" evidence="4">
    <location>
        <begin position="683"/>
        <end position="745"/>
    </location>
</feature>
<evidence type="ECO:0000313" key="6">
    <source>
        <dbReference type="Proteomes" id="UP001219585"/>
    </source>
</evidence>
<dbReference type="PROSITE" id="PS51781">
    <property type="entry name" value="SH3B"/>
    <property type="match status" value="1"/>
</dbReference>
<dbReference type="AlphaFoldDB" id="A0AAJ5RJH9"/>
<dbReference type="Gene3D" id="3.90.780.10">
    <property type="entry name" value="5'-Nucleotidase, C-terminal domain"/>
    <property type="match status" value="1"/>
</dbReference>
<dbReference type="InterPro" id="IPR006179">
    <property type="entry name" value="5_nucleotidase/apyrase"/>
</dbReference>
<dbReference type="PANTHER" id="PTHR11575">
    <property type="entry name" value="5'-NUCLEOTIDASE-RELATED"/>
    <property type="match status" value="1"/>
</dbReference>
<dbReference type="Proteomes" id="UP001219585">
    <property type="component" value="Chromosome"/>
</dbReference>
<dbReference type="GO" id="GO:0030288">
    <property type="term" value="C:outer membrane-bounded periplasmic space"/>
    <property type="evidence" value="ECO:0007669"/>
    <property type="project" value="TreeGrafter"/>
</dbReference>
<dbReference type="KEGG" id="liu:OU989_18015"/>
<comment type="similarity">
    <text evidence="2">Belongs to the 5'-nucleotidase family.</text>
</comment>